<evidence type="ECO:0000256" key="4">
    <source>
        <dbReference type="ARBA" id="ARBA00022553"/>
    </source>
</evidence>
<evidence type="ECO:0000313" key="8">
    <source>
        <dbReference type="Proteomes" id="UP001652640"/>
    </source>
</evidence>
<dbReference type="PRINTS" id="PR01770">
    <property type="entry name" value="ERK1ERK2MAPK"/>
</dbReference>
<gene>
    <name evidence="9" type="primary">LOC110134021</name>
</gene>
<evidence type="ECO:0000259" key="7">
    <source>
        <dbReference type="PROSITE" id="PS50011"/>
    </source>
</evidence>
<dbReference type="Proteomes" id="UP001652640">
    <property type="component" value="Chromosome 8"/>
</dbReference>
<organism evidence="8 9">
    <name type="scientific">Odocoileus virginianus</name>
    <name type="common">White-tailed deer</name>
    <dbReference type="NCBI Taxonomy" id="9874"/>
    <lineage>
        <taxon>Eukaryota</taxon>
        <taxon>Metazoa</taxon>
        <taxon>Chordata</taxon>
        <taxon>Craniata</taxon>
        <taxon>Vertebrata</taxon>
        <taxon>Euteleostomi</taxon>
        <taxon>Mammalia</taxon>
        <taxon>Eutheria</taxon>
        <taxon>Laurasiatheria</taxon>
        <taxon>Artiodactyla</taxon>
        <taxon>Ruminantia</taxon>
        <taxon>Pecora</taxon>
        <taxon>Cervidae</taxon>
        <taxon>Odocoileinae</taxon>
        <taxon>Odocoileus</taxon>
    </lineage>
</organism>
<accession>A0ABM4IHD6</accession>
<keyword evidence="4" id="KW-0597">Phosphoprotein</keyword>
<comment type="cofactor">
    <cofactor evidence="1">
        <name>Mg(2+)</name>
        <dbReference type="ChEBI" id="CHEBI:18420"/>
    </cofactor>
</comment>
<dbReference type="GeneID" id="110134021"/>
<proteinExistence type="inferred from homology"/>
<comment type="similarity">
    <text evidence="2">Belongs to the protein kinase superfamily. CMGC Ser/Thr protein kinase family. MAP kinase subfamily.</text>
</comment>
<reference evidence="9" key="2">
    <citation type="submission" date="2025-08" db="UniProtKB">
        <authorList>
            <consortium name="RefSeq"/>
        </authorList>
    </citation>
    <scope>IDENTIFICATION</scope>
    <source>
        <tissue evidence="9">Tongue muscle</tissue>
    </source>
</reference>
<dbReference type="PROSITE" id="PS50011">
    <property type="entry name" value="PROTEIN_KINASE_DOM"/>
    <property type="match status" value="1"/>
</dbReference>
<evidence type="ECO:0000256" key="5">
    <source>
        <dbReference type="ARBA" id="ARBA00022741"/>
    </source>
</evidence>
<keyword evidence="6" id="KW-0067">ATP-binding</keyword>
<evidence type="ECO:0000256" key="3">
    <source>
        <dbReference type="ARBA" id="ARBA00012411"/>
    </source>
</evidence>
<name>A0ABM4IHD6_ODOVR</name>
<dbReference type="InterPro" id="IPR000719">
    <property type="entry name" value="Prot_kinase_dom"/>
</dbReference>
<keyword evidence="8" id="KW-1185">Reference proteome</keyword>
<keyword evidence="5" id="KW-0547">Nucleotide-binding</keyword>
<dbReference type="InterPro" id="IPR008349">
    <property type="entry name" value="MAPK_ERK1/2"/>
</dbReference>
<dbReference type="PANTHER" id="PTHR24055">
    <property type="entry name" value="MITOGEN-ACTIVATED PROTEIN KINASE"/>
    <property type="match status" value="1"/>
</dbReference>
<dbReference type="InterPro" id="IPR011009">
    <property type="entry name" value="Kinase-like_dom_sf"/>
</dbReference>
<dbReference type="InterPro" id="IPR050117">
    <property type="entry name" value="MAPK"/>
</dbReference>
<reference evidence="8" key="1">
    <citation type="journal article" date="2022" name="J. Hered.">
        <title>A De Novo Chromosome-Level Genome Assembly of the White-Tailed Deer, Odocoileus Virginianus.</title>
        <authorList>
            <person name="London E.W."/>
            <person name="Roca A.L."/>
            <person name="Novakofski J.E."/>
            <person name="Mateus-Pinilla N.E."/>
        </authorList>
    </citation>
    <scope>NUCLEOTIDE SEQUENCE [LARGE SCALE GENOMIC DNA]</scope>
</reference>
<protein>
    <recommendedName>
        <fullName evidence="3">mitogen-activated protein kinase</fullName>
        <ecNumber evidence="3">2.7.11.24</ecNumber>
    </recommendedName>
</protein>
<evidence type="ECO:0000313" key="9">
    <source>
        <dbReference type="RefSeq" id="XP_070327224.1"/>
    </source>
</evidence>
<dbReference type="Pfam" id="PF00069">
    <property type="entry name" value="Pkinase"/>
    <property type="match status" value="1"/>
</dbReference>
<feature type="domain" description="Protein kinase" evidence="7">
    <location>
        <begin position="1"/>
        <end position="134"/>
    </location>
</feature>
<dbReference type="Gene3D" id="1.10.510.10">
    <property type="entry name" value="Transferase(Phosphotransferase) domain 1"/>
    <property type="match status" value="1"/>
</dbReference>
<evidence type="ECO:0000256" key="2">
    <source>
        <dbReference type="ARBA" id="ARBA00008832"/>
    </source>
</evidence>
<dbReference type="RefSeq" id="XP_070327224.1">
    <property type="nucleotide sequence ID" value="XM_070471123.1"/>
</dbReference>
<dbReference type="SUPFAM" id="SSF56112">
    <property type="entry name" value="Protein kinase-like (PK-like)"/>
    <property type="match status" value="1"/>
</dbReference>
<dbReference type="EC" id="2.7.11.24" evidence="3"/>
<sequence>MTGFLIENMATCSYWPPEIMLNFKGYPKAIDICSVGCILAKMLSNRPIFPRKHYLNQLNHVPSILGSSSQEDLNCIKNLKARNYLLSLPHKNKVSWNRLFPNADSQALDLLDKMLTFNPHKKIEVEQALAHLYLDQYYDPSDEPITEAPFKFDMELDDLPKEKLKELKSKMPSLCGHLLEAEGSRICKIQFLLLSLHQSISVEEISVPFWFRNTKSKGHVNAVTAGVERNSANIKLITL</sequence>
<evidence type="ECO:0000256" key="6">
    <source>
        <dbReference type="ARBA" id="ARBA00022840"/>
    </source>
</evidence>
<evidence type="ECO:0000256" key="1">
    <source>
        <dbReference type="ARBA" id="ARBA00001946"/>
    </source>
</evidence>